<feature type="compositionally biased region" description="Polar residues" evidence="1">
    <location>
        <begin position="188"/>
        <end position="211"/>
    </location>
</feature>
<evidence type="ECO:0000313" key="3">
    <source>
        <dbReference type="EMBL" id="CAE8718811.1"/>
    </source>
</evidence>
<dbReference type="EMBL" id="CAJNNW010033422">
    <property type="protein sequence ID" value="CAE8718811.1"/>
    <property type="molecule type" value="Genomic_DNA"/>
</dbReference>
<dbReference type="AlphaFoldDB" id="A0A813KYD1"/>
<dbReference type="SUPFAM" id="SSF50729">
    <property type="entry name" value="PH domain-like"/>
    <property type="match status" value="1"/>
</dbReference>
<dbReference type="InterPro" id="IPR051707">
    <property type="entry name" value="PI-Interact_SigTrans_Reg"/>
</dbReference>
<organism evidence="3 4">
    <name type="scientific">Polarella glacialis</name>
    <name type="common">Dinoflagellate</name>
    <dbReference type="NCBI Taxonomy" id="89957"/>
    <lineage>
        <taxon>Eukaryota</taxon>
        <taxon>Sar</taxon>
        <taxon>Alveolata</taxon>
        <taxon>Dinophyceae</taxon>
        <taxon>Suessiales</taxon>
        <taxon>Suessiaceae</taxon>
        <taxon>Polarella</taxon>
    </lineage>
</organism>
<dbReference type="Gene3D" id="2.30.29.30">
    <property type="entry name" value="Pleckstrin-homology domain (PH domain)/Phosphotyrosine-binding domain (PTB)"/>
    <property type="match status" value="1"/>
</dbReference>
<comment type="caution">
    <text evidence="3">The sequence shown here is derived from an EMBL/GenBank/DDBJ whole genome shotgun (WGS) entry which is preliminary data.</text>
</comment>
<protein>
    <recommendedName>
        <fullName evidence="2">PH domain-containing protein</fullName>
    </recommendedName>
</protein>
<reference evidence="3" key="1">
    <citation type="submission" date="2021-02" db="EMBL/GenBank/DDBJ databases">
        <authorList>
            <person name="Dougan E. K."/>
            <person name="Rhodes N."/>
            <person name="Thang M."/>
            <person name="Chan C."/>
        </authorList>
    </citation>
    <scope>NUCLEOTIDE SEQUENCE</scope>
</reference>
<dbReference type="InterPro" id="IPR011993">
    <property type="entry name" value="PH-like_dom_sf"/>
</dbReference>
<accession>A0A813KYD1</accession>
<dbReference type="PROSITE" id="PS50003">
    <property type="entry name" value="PH_DOMAIN"/>
    <property type="match status" value="1"/>
</dbReference>
<dbReference type="SMART" id="SM00233">
    <property type="entry name" value="PH"/>
    <property type="match status" value="1"/>
</dbReference>
<feature type="region of interest" description="Disordered" evidence="1">
    <location>
        <begin position="181"/>
        <end position="243"/>
    </location>
</feature>
<name>A0A813KYD1_POLGL</name>
<proteinExistence type="predicted"/>
<evidence type="ECO:0000313" key="4">
    <source>
        <dbReference type="Proteomes" id="UP000626109"/>
    </source>
</evidence>
<dbReference type="Proteomes" id="UP000626109">
    <property type="component" value="Unassembled WGS sequence"/>
</dbReference>
<dbReference type="Pfam" id="PF00169">
    <property type="entry name" value="PH"/>
    <property type="match status" value="1"/>
</dbReference>
<dbReference type="PANTHER" id="PTHR14336">
    <property type="entry name" value="TANDEM PH DOMAIN CONTAINING PROTEIN"/>
    <property type="match status" value="1"/>
</dbReference>
<feature type="domain" description="PH" evidence="2">
    <location>
        <begin position="242"/>
        <end position="337"/>
    </location>
</feature>
<dbReference type="InterPro" id="IPR001849">
    <property type="entry name" value="PH_domain"/>
</dbReference>
<dbReference type="PANTHER" id="PTHR14336:SF8">
    <property type="entry name" value="PROTEIN OPY1"/>
    <property type="match status" value="1"/>
</dbReference>
<sequence>MGKDPQVDAEQGMARDCSSAASAATATSALDADDDGFFVSPPGAEYEDLEAQYHALGSPCRDSEALVSPVCRFSLEGASDDSPACVQRSAPAGVPVIPFRDLPGCATFVDPLSKIQVVQDTFFSDPLSPGGRGIVDPLTAGKSRVTARPTPTSPDLALAGAPSGSSAVLQELFKADLDMDRATKSARHSSQATAVPRQSSPRWERSVSLSDSDADPESRWSGQKVEPSSRRRGRQAEAAPSGNQMEGWLWKRSRFLRRWRRRWAVLAQGSLATFKSPASRRPTEVFPAMYFSKVARPGNARQSRAFCILIDGRELFFVCDSDAERDLWMQAVHQSLLAQAC</sequence>
<evidence type="ECO:0000259" key="2">
    <source>
        <dbReference type="PROSITE" id="PS50003"/>
    </source>
</evidence>
<feature type="region of interest" description="Disordered" evidence="1">
    <location>
        <begin position="126"/>
        <end position="162"/>
    </location>
</feature>
<gene>
    <name evidence="3" type="ORF">PGLA2088_LOCUS40290</name>
</gene>
<evidence type="ECO:0000256" key="1">
    <source>
        <dbReference type="SAM" id="MobiDB-lite"/>
    </source>
</evidence>